<dbReference type="GO" id="GO:0016853">
    <property type="term" value="F:isomerase activity"/>
    <property type="evidence" value="ECO:0007669"/>
    <property type="project" value="InterPro"/>
</dbReference>
<dbReference type="InterPro" id="IPR008183">
    <property type="entry name" value="Aldose_1/G6P_1-epimerase"/>
</dbReference>
<dbReference type="GO" id="GO:0030246">
    <property type="term" value="F:carbohydrate binding"/>
    <property type="evidence" value="ECO:0007669"/>
    <property type="project" value="InterPro"/>
</dbReference>
<dbReference type="Pfam" id="PF01263">
    <property type="entry name" value="Aldose_epim"/>
    <property type="match status" value="1"/>
</dbReference>
<dbReference type="RefSeq" id="WP_114532539.1">
    <property type="nucleotide sequence ID" value="NZ_JAQEDI010000035.1"/>
</dbReference>
<dbReference type="AlphaFoldDB" id="A0A369MPC2"/>
<evidence type="ECO:0000313" key="2">
    <source>
        <dbReference type="Proteomes" id="UP000253970"/>
    </source>
</evidence>
<gene>
    <name evidence="1" type="ORF">C1875_01625</name>
</gene>
<organism evidence="1 2">
    <name type="scientific">Eggerthella lenta</name>
    <name type="common">Eubacterium lentum</name>
    <dbReference type="NCBI Taxonomy" id="84112"/>
    <lineage>
        <taxon>Bacteria</taxon>
        <taxon>Bacillati</taxon>
        <taxon>Actinomycetota</taxon>
        <taxon>Coriobacteriia</taxon>
        <taxon>Eggerthellales</taxon>
        <taxon>Eggerthellaceae</taxon>
        <taxon>Eggerthella</taxon>
    </lineage>
</organism>
<protein>
    <submittedName>
        <fullName evidence="1">Aldose epimerase</fullName>
    </submittedName>
</protein>
<dbReference type="InterPro" id="IPR011013">
    <property type="entry name" value="Gal_mutarotase_sf_dom"/>
</dbReference>
<dbReference type="EMBL" id="PPTU01000001">
    <property type="protein sequence ID" value="RDB73582.1"/>
    <property type="molecule type" value="Genomic_DNA"/>
</dbReference>
<proteinExistence type="predicted"/>
<sequence>MNELSTFVLENDALSVRVSPAGAELQSVVCGGVERMWSGDPAVWGRRAPLLFPLIGRLRDGWYANGGRRVDAPMHGFCRDRLFSAEQVSDVRVRFETASDERTRAVYPFDFRLTVDFTLEGSSIVKSHTVENQGDVPLPFELGGHEAYATRLLPGERMSDYFVRFEGVDVLEMFGMDEAGILTLPKIEVPLEDGRLTRTPEQLGIDTVVLENVPGSVATLGSSKSGYEVTVEFSDFPYLGIWTKAGQDDARYLCIEPWSALPDARFSPRELSEKPGVRTLAPGERAVLEYRMTFR</sequence>
<dbReference type="GO" id="GO:0005975">
    <property type="term" value="P:carbohydrate metabolic process"/>
    <property type="evidence" value="ECO:0007669"/>
    <property type="project" value="InterPro"/>
</dbReference>
<accession>A0A369MPC2</accession>
<dbReference type="InterPro" id="IPR014718">
    <property type="entry name" value="GH-type_carb-bd"/>
</dbReference>
<dbReference type="SUPFAM" id="SSF74650">
    <property type="entry name" value="Galactose mutarotase-like"/>
    <property type="match status" value="1"/>
</dbReference>
<dbReference type="InterPro" id="IPR037481">
    <property type="entry name" value="LacX"/>
</dbReference>
<dbReference type="Gene3D" id="2.70.98.10">
    <property type="match status" value="1"/>
</dbReference>
<name>A0A369MPC2_EGGLN</name>
<reference evidence="1 2" key="1">
    <citation type="journal article" date="2018" name="Elife">
        <title>Discovery and characterization of a prevalent human gut bacterial enzyme sufficient for the inactivation of a family of plant toxins.</title>
        <authorList>
            <person name="Koppel N."/>
            <person name="Bisanz J.E."/>
            <person name="Pandelia M.E."/>
            <person name="Turnbaugh P.J."/>
            <person name="Balskus E.P."/>
        </authorList>
    </citation>
    <scope>NUCLEOTIDE SEQUENCE [LARGE SCALE GENOMIC DNA]</scope>
    <source>
        <strain evidence="1 2">W1 BHI 6</strain>
    </source>
</reference>
<dbReference type="Proteomes" id="UP000253970">
    <property type="component" value="Unassembled WGS sequence"/>
</dbReference>
<evidence type="ECO:0000313" key="1">
    <source>
        <dbReference type="EMBL" id="RDB73582.1"/>
    </source>
</evidence>
<dbReference type="CDD" id="cd09024">
    <property type="entry name" value="Aldose_epim_lacX"/>
    <property type="match status" value="1"/>
</dbReference>
<comment type="caution">
    <text evidence="1">The sequence shown here is derived from an EMBL/GenBank/DDBJ whole genome shotgun (WGS) entry which is preliminary data.</text>
</comment>